<gene>
    <name evidence="2" type="ORF">GCM10010910_25220</name>
</gene>
<dbReference type="RefSeq" id="WP_188702417.1">
    <property type="nucleotide sequence ID" value="NZ_BMMQ01000008.1"/>
</dbReference>
<dbReference type="PANTHER" id="PTHR43283:SF7">
    <property type="entry name" value="BETA-LACTAMASE-RELATED DOMAIN-CONTAINING PROTEIN"/>
    <property type="match status" value="1"/>
</dbReference>
<dbReference type="InterPro" id="IPR050789">
    <property type="entry name" value="Diverse_Enzym_Activities"/>
</dbReference>
<dbReference type="Pfam" id="PF00144">
    <property type="entry name" value="Beta-lactamase"/>
    <property type="match status" value="1"/>
</dbReference>
<organism evidence="2 3">
    <name type="scientific">Microbacterium nanhaiense</name>
    <dbReference type="NCBI Taxonomy" id="1301026"/>
    <lineage>
        <taxon>Bacteria</taxon>
        <taxon>Bacillati</taxon>
        <taxon>Actinomycetota</taxon>
        <taxon>Actinomycetes</taxon>
        <taxon>Micrococcales</taxon>
        <taxon>Microbacteriaceae</taxon>
        <taxon>Microbacterium</taxon>
    </lineage>
</organism>
<reference evidence="3" key="1">
    <citation type="journal article" date="2019" name="Int. J. Syst. Evol. Microbiol.">
        <title>The Global Catalogue of Microorganisms (GCM) 10K type strain sequencing project: providing services to taxonomists for standard genome sequencing and annotation.</title>
        <authorList>
            <consortium name="The Broad Institute Genomics Platform"/>
            <consortium name="The Broad Institute Genome Sequencing Center for Infectious Disease"/>
            <person name="Wu L."/>
            <person name="Ma J."/>
        </authorList>
    </citation>
    <scope>NUCLEOTIDE SEQUENCE [LARGE SCALE GENOMIC DNA]</scope>
    <source>
        <strain evidence="3">CGMCC 4.7181</strain>
    </source>
</reference>
<evidence type="ECO:0000313" key="2">
    <source>
        <dbReference type="EMBL" id="GGO66231.1"/>
    </source>
</evidence>
<dbReference type="InterPro" id="IPR012338">
    <property type="entry name" value="Beta-lactam/transpept-like"/>
</dbReference>
<feature type="domain" description="Beta-lactamase-related" evidence="1">
    <location>
        <begin position="28"/>
        <end position="250"/>
    </location>
</feature>
<sequence length="273" mass="29917">MTRAPELLDLITRRIDDTGFGAHGVHVRVGDETAERRWAPDVREEIHSVAKAIAVIAVGIARDEGLVDPDAIVAHDYTLRDLLRMTSGVDYPWSATMFDDDVYGLFLAREPCGRVFQYSNASTYVAMRVLESRVGDVAAWLAPRLFAPLGWAEIEWRRCPRGHVLAGEGISLTTEEMSRLGALIRDGGAYGGQRLVSAEWVRAMHSDWFEREAGPGYEGYGLGGWRGPGDGWRLHGAYGQMVLFRGDAVVTISADDHFGADELAAFVLGLPGA</sequence>
<evidence type="ECO:0000259" key="1">
    <source>
        <dbReference type="Pfam" id="PF00144"/>
    </source>
</evidence>
<dbReference type="EMBL" id="BMMQ01000008">
    <property type="protein sequence ID" value="GGO66231.1"/>
    <property type="molecule type" value="Genomic_DNA"/>
</dbReference>
<protein>
    <recommendedName>
        <fullName evidence="1">Beta-lactamase-related domain-containing protein</fullName>
    </recommendedName>
</protein>
<dbReference type="PANTHER" id="PTHR43283">
    <property type="entry name" value="BETA-LACTAMASE-RELATED"/>
    <property type="match status" value="1"/>
</dbReference>
<comment type="caution">
    <text evidence="2">The sequence shown here is derived from an EMBL/GenBank/DDBJ whole genome shotgun (WGS) entry which is preliminary data.</text>
</comment>
<proteinExistence type="predicted"/>
<evidence type="ECO:0000313" key="3">
    <source>
        <dbReference type="Proteomes" id="UP000638043"/>
    </source>
</evidence>
<dbReference type="SUPFAM" id="SSF56601">
    <property type="entry name" value="beta-lactamase/transpeptidase-like"/>
    <property type="match status" value="1"/>
</dbReference>
<accession>A0ABQ2N4D8</accession>
<dbReference type="Gene3D" id="3.40.710.10">
    <property type="entry name" value="DD-peptidase/beta-lactamase superfamily"/>
    <property type="match status" value="1"/>
</dbReference>
<name>A0ABQ2N4D8_9MICO</name>
<keyword evidence="3" id="KW-1185">Reference proteome</keyword>
<dbReference type="Proteomes" id="UP000638043">
    <property type="component" value="Unassembled WGS sequence"/>
</dbReference>
<dbReference type="InterPro" id="IPR001466">
    <property type="entry name" value="Beta-lactam-related"/>
</dbReference>